<evidence type="ECO:0000313" key="5">
    <source>
        <dbReference type="EMBL" id="CAB4164873.1"/>
    </source>
</evidence>
<dbReference type="EMBL" id="LR797305">
    <property type="protein sequence ID" value="CAB4200825.1"/>
    <property type="molecule type" value="Genomic_DNA"/>
</dbReference>
<dbReference type="EMBL" id="LR796698">
    <property type="protein sequence ID" value="CAB4159960.1"/>
    <property type="molecule type" value="Genomic_DNA"/>
</dbReference>
<feature type="coiled-coil region" evidence="1">
    <location>
        <begin position="11"/>
        <end position="38"/>
    </location>
</feature>
<evidence type="ECO:0000313" key="3">
    <source>
        <dbReference type="EMBL" id="CAB4156718.1"/>
    </source>
</evidence>
<dbReference type="EMBL" id="LR796443">
    <property type="protein sequence ID" value="CAB4145159.1"/>
    <property type="molecule type" value="Genomic_DNA"/>
</dbReference>
<dbReference type="EMBL" id="LR796961">
    <property type="protein sequence ID" value="CAB4177955.1"/>
    <property type="molecule type" value="Genomic_DNA"/>
</dbReference>
<sequence length="135" mass="14350">MALTTSTAKAVLAKREALAIAEQELAQAEASFKLELAKEGVDYAVVDGIKVAVVKGERPSYSVEMLKDLVSDKVFKTVTKSAVDGKKFKSAVEVGVIKADVAQAVTTITAYEQIRVTELKGAKTESNTNTEAKVA</sequence>
<organism evidence="9">
    <name type="scientific">uncultured Caudovirales phage</name>
    <dbReference type="NCBI Taxonomy" id="2100421"/>
    <lineage>
        <taxon>Viruses</taxon>
        <taxon>Duplodnaviria</taxon>
        <taxon>Heunggongvirae</taxon>
        <taxon>Uroviricota</taxon>
        <taxon>Caudoviricetes</taxon>
        <taxon>Peduoviridae</taxon>
        <taxon>Maltschvirus</taxon>
        <taxon>Maltschvirus maltsch</taxon>
    </lineage>
</organism>
<evidence type="ECO:0000313" key="9">
    <source>
        <dbReference type="EMBL" id="CAB4200825.1"/>
    </source>
</evidence>
<evidence type="ECO:0000256" key="1">
    <source>
        <dbReference type="SAM" id="Coils"/>
    </source>
</evidence>
<evidence type="ECO:0000313" key="2">
    <source>
        <dbReference type="EMBL" id="CAB4145159.1"/>
    </source>
</evidence>
<dbReference type="EMBL" id="LR797177">
    <property type="protein sequence ID" value="CAB4191873.1"/>
    <property type="molecule type" value="Genomic_DNA"/>
</dbReference>
<evidence type="ECO:0000313" key="6">
    <source>
        <dbReference type="EMBL" id="CAB4172279.1"/>
    </source>
</evidence>
<dbReference type="EMBL" id="LR796644">
    <property type="protein sequence ID" value="CAB4156718.1"/>
    <property type="molecule type" value="Genomic_DNA"/>
</dbReference>
<dbReference type="EMBL" id="LR798341">
    <property type="protein sequence ID" value="CAB5225067.1"/>
    <property type="molecule type" value="Genomic_DNA"/>
</dbReference>
<evidence type="ECO:0000313" key="11">
    <source>
        <dbReference type="EMBL" id="CAB4217440.1"/>
    </source>
</evidence>
<keyword evidence="1" id="KW-0175">Coiled coil</keyword>
<dbReference type="EMBL" id="LR796878">
    <property type="protein sequence ID" value="CAB4172279.1"/>
    <property type="molecule type" value="Genomic_DNA"/>
</dbReference>
<proteinExistence type="predicted"/>
<accession>A0A6J5S2G1</accession>
<evidence type="ECO:0000313" key="7">
    <source>
        <dbReference type="EMBL" id="CAB4177955.1"/>
    </source>
</evidence>
<protein>
    <submittedName>
        <fullName evidence="9">Uncharacterized protein</fullName>
    </submittedName>
</protein>
<evidence type="ECO:0000313" key="13">
    <source>
        <dbReference type="EMBL" id="CAB5229035.1"/>
    </source>
</evidence>
<dbReference type="EMBL" id="LR797395">
    <property type="protein sequence ID" value="CAB4212766.1"/>
    <property type="molecule type" value="Genomic_DNA"/>
</dbReference>
<name>A0A6J5S2G1_9CAUD</name>
<dbReference type="EMBL" id="LR798395">
    <property type="protein sequence ID" value="CAB5229035.1"/>
    <property type="molecule type" value="Genomic_DNA"/>
</dbReference>
<evidence type="ECO:0000313" key="12">
    <source>
        <dbReference type="EMBL" id="CAB5225067.1"/>
    </source>
</evidence>
<evidence type="ECO:0000313" key="8">
    <source>
        <dbReference type="EMBL" id="CAB4191873.1"/>
    </source>
</evidence>
<reference evidence="9" key="1">
    <citation type="submission" date="2020-05" db="EMBL/GenBank/DDBJ databases">
        <authorList>
            <person name="Chiriac C."/>
            <person name="Salcher M."/>
            <person name="Ghai R."/>
            <person name="Kavagutti S V."/>
        </authorList>
    </citation>
    <scope>NUCLEOTIDE SEQUENCE</scope>
</reference>
<dbReference type="EMBL" id="LR796762">
    <property type="protein sequence ID" value="CAB4164873.1"/>
    <property type="molecule type" value="Genomic_DNA"/>
</dbReference>
<evidence type="ECO:0000313" key="4">
    <source>
        <dbReference type="EMBL" id="CAB4159960.1"/>
    </source>
</evidence>
<gene>
    <name evidence="7" type="ORF">UFOVP1002_9</name>
    <name evidence="8" type="ORF">UFOVP1217_188</name>
    <name evidence="9" type="ORF">UFOVP1343_172</name>
    <name evidence="10" type="ORF">UFOVP1438_33</name>
    <name evidence="13" type="ORF">UFOVP1541_151</name>
    <name evidence="11" type="ORF">UFOVP1592_29</name>
    <name evidence="2" type="ORF">UFOVP465_78</name>
    <name evidence="3" type="ORF">UFOVP666_124</name>
    <name evidence="4" type="ORF">UFOVP727_13</name>
    <name evidence="12" type="ORF">UFOVP741_16</name>
    <name evidence="5" type="ORF">UFOVP819_152</name>
    <name evidence="6" type="ORF">UFOVP926_122</name>
</gene>
<evidence type="ECO:0000313" key="10">
    <source>
        <dbReference type="EMBL" id="CAB4212766.1"/>
    </source>
</evidence>
<dbReference type="EMBL" id="LR797452">
    <property type="protein sequence ID" value="CAB4217440.1"/>
    <property type="molecule type" value="Genomic_DNA"/>
</dbReference>